<dbReference type="Gene3D" id="3.40.50.300">
    <property type="entry name" value="P-loop containing nucleotide triphosphate hydrolases"/>
    <property type="match status" value="1"/>
</dbReference>
<keyword evidence="2" id="KW-0547">Nucleotide-binding</keyword>
<feature type="domain" description="ABC transporter" evidence="4">
    <location>
        <begin position="5"/>
        <end position="231"/>
    </location>
</feature>
<proteinExistence type="predicted"/>
<keyword evidence="3 5" id="KW-0067">ATP-binding</keyword>
<evidence type="ECO:0000256" key="3">
    <source>
        <dbReference type="ARBA" id="ARBA00022840"/>
    </source>
</evidence>
<sequence length="297" mass="33426">MAWAIDVKGLTKEYNGFKAVDSLDLQVPQGSVFGFLGPNGSGKTTTIRMLLGIIKATSGGGKILNLDMEKDSLKIRAQTGYMSELPEMYGYMTGEEIIKFCQGFYPYWDREMVDRYARLFHLSLKNKISSFSKGMKSQLALILALAPGPSLLILDEPTSGLDPIKRVQFLNIIIREIVTSGKTVFFSSHLLGDVERVCDQVAFIKEGRLIKTTSLDKLKTQEKIIRVVFQKEPPPDLLEKPGIKKVERDGKAYLIYVEENFDEIFAAYEKVSHFILEVIDQNLEELFIDYMGGGEDV</sequence>
<reference evidence="5 6" key="1">
    <citation type="submission" date="2018-08" db="EMBL/GenBank/DDBJ databases">
        <title>The metabolism and importance of syntrophic acetate oxidation coupled to methane or sulfide production in haloalkaline environments.</title>
        <authorList>
            <person name="Timmers P.H.A."/>
            <person name="Vavourakis C.D."/>
            <person name="Sorokin D.Y."/>
            <person name="Sinninghe Damste J.S."/>
            <person name="Muyzer G."/>
            <person name="Stams A.J.M."/>
            <person name="Plugge C.M."/>
        </authorList>
    </citation>
    <scope>NUCLEOTIDE SEQUENCE [LARGE SCALE GENOMIC DNA]</scope>
    <source>
        <strain evidence="5">MSAO_Bac1</strain>
    </source>
</reference>
<evidence type="ECO:0000256" key="1">
    <source>
        <dbReference type="ARBA" id="ARBA00022448"/>
    </source>
</evidence>
<dbReference type="Proteomes" id="UP000285138">
    <property type="component" value="Unassembled WGS sequence"/>
</dbReference>
<evidence type="ECO:0000313" key="6">
    <source>
        <dbReference type="Proteomes" id="UP000285138"/>
    </source>
</evidence>
<dbReference type="EMBL" id="QZAA01000115">
    <property type="protein sequence ID" value="RQD76485.1"/>
    <property type="molecule type" value="Genomic_DNA"/>
</dbReference>
<dbReference type="CDD" id="cd03230">
    <property type="entry name" value="ABC_DR_subfamily_A"/>
    <property type="match status" value="1"/>
</dbReference>
<dbReference type="Pfam" id="PF00005">
    <property type="entry name" value="ABC_tran"/>
    <property type="match status" value="1"/>
</dbReference>
<dbReference type="PANTHER" id="PTHR42939:SF1">
    <property type="entry name" value="ABC TRANSPORTER ATP-BINDING PROTEIN ALBC-RELATED"/>
    <property type="match status" value="1"/>
</dbReference>
<evidence type="ECO:0000256" key="2">
    <source>
        <dbReference type="ARBA" id="ARBA00022741"/>
    </source>
</evidence>
<dbReference type="AlphaFoldDB" id="A0A424YFE0"/>
<evidence type="ECO:0000259" key="4">
    <source>
        <dbReference type="PROSITE" id="PS50893"/>
    </source>
</evidence>
<gene>
    <name evidence="5" type="ORF">D5R97_04355</name>
</gene>
<keyword evidence="1" id="KW-0813">Transport</keyword>
<dbReference type="SMART" id="SM00382">
    <property type="entry name" value="AAA"/>
    <property type="match status" value="1"/>
</dbReference>
<comment type="caution">
    <text evidence="5">The sequence shown here is derived from an EMBL/GenBank/DDBJ whole genome shotgun (WGS) entry which is preliminary data.</text>
</comment>
<dbReference type="InterPro" id="IPR003593">
    <property type="entry name" value="AAA+_ATPase"/>
</dbReference>
<dbReference type="SUPFAM" id="SSF52540">
    <property type="entry name" value="P-loop containing nucleoside triphosphate hydrolases"/>
    <property type="match status" value="1"/>
</dbReference>
<organism evidence="5 6">
    <name type="scientific">Candidatus Syntrophonatronum acetioxidans</name>
    <dbReference type="NCBI Taxonomy" id="1795816"/>
    <lineage>
        <taxon>Bacteria</taxon>
        <taxon>Bacillati</taxon>
        <taxon>Bacillota</taxon>
        <taxon>Clostridia</taxon>
        <taxon>Eubacteriales</taxon>
        <taxon>Syntrophomonadaceae</taxon>
        <taxon>Candidatus Syntrophonatronum</taxon>
    </lineage>
</organism>
<dbReference type="InterPro" id="IPR051782">
    <property type="entry name" value="ABC_Transporter_VariousFunc"/>
</dbReference>
<dbReference type="InterPro" id="IPR003439">
    <property type="entry name" value="ABC_transporter-like_ATP-bd"/>
</dbReference>
<dbReference type="GO" id="GO:0016887">
    <property type="term" value="F:ATP hydrolysis activity"/>
    <property type="evidence" value="ECO:0007669"/>
    <property type="project" value="InterPro"/>
</dbReference>
<evidence type="ECO:0000313" key="5">
    <source>
        <dbReference type="EMBL" id="RQD76485.1"/>
    </source>
</evidence>
<dbReference type="PROSITE" id="PS50893">
    <property type="entry name" value="ABC_TRANSPORTER_2"/>
    <property type="match status" value="1"/>
</dbReference>
<dbReference type="PANTHER" id="PTHR42939">
    <property type="entry name" value="ABC TRANSPORTER ATP-BINDING PROTEIN ALBC-RELATED"/>
    <property type="match status" value="1"/>
</dbReference>
<dbReference type="GO" id="GO:0005524">
    <property type="term" value="F:ATP binding"/>
    <property type="evidence" value="ECO:0007669"/>
    <property type="project" value="UniProtKB-KW"/>
</dbReference>
<name>A0A424YFE0_9FIRM</name>
<protein>
    <submittedName>
        <fullName evidence="5">ABC transporter ATP-binding protein</fullName>
    </submittedName>
</protein>
<dbReference type="InterPro" id="IPR027417">
    <property type="entry name" value="P-loop_NTPase"/>
</dbReference>
<accession>A0A424YFE0</accession>